<dbReference type="EMBL" id="CAJVQB010078780">
    <property type="protein sequence ID" value="CAG8845245.1"/>
    <property type="molecule type" value="Genomic_DNA"/>
</dbReference>
<name>A0ABN7X2E1_GIGMA</name>
<sequence>KEKEMPLNQNSYKEVLAVNTDPKGKNKEGISAQITCKVIVMPVPDMKEELLWQEDSKRDKHKNI</sequence>
<comment type="caution">
    <text evidence="1">The sequence shown here is derived from an EMBL/GenBank/DDBJ whole genome shotgun (WGS) entry which is preliminary data.</text>
</comment>
<organism evidence="1 2">
    <name type="scientific">Gigaspora margarita</name>
    <dbReference type="NCBI Taxonomy" id="4874"/>
    <lineage>
        <taxon>Eukaryota</taxon>
        <taxon>Fungi</taxon>
        <taxon>Fungi incertae sedis</taxon>
        <taxon>Mucoromycota</taxon>
        <taxon>Glomeromycotina</taxon>
        <taxon>Glomeromycetes</taxon>
        <taxon>Diversisporales</taxon>
        <taxon>Gigasporaceae</taxon>
        <taxon>Gigaspora</taxon>
    </lineage>
</organism>
<keyword evidence="2" id="KW-1185">Reference proteome</keyword>
<proteinExistence type="predicted"/>
<feature type="non-terminal residue" evidence="1">
    <location>
        <position position="1"/>
    </location>
</feature>
<accession>A0ABN7X2E1</accession>
<reference evidence="1 2" key="1">
    <citation type="submission" date="2021-06" db="EMBL/GenBank/DDBJ databases">
        <authorList>
            <person name="Kallberg Y."/>
            <person name="Tangrot J."/>
            <person name="Rosling A."/>
        </authorList>
    </citation>
    <scope>NUCLEOTIDE SEQUENCE [LARGE SCALE GENOMIC DNA]</scope>
    <source>
        <strain evidence="1 2">120-4 pot B 10/14</strain>
    </source>
</reference>
<feature type="non-terminal residue" evidence="1">
    <location>
        <position position="64"/>
    </location>
</feature>
<evidence type="ECO:0000313" key="2">
    <source>
        <dbReference type="Proteomes" id="UP000789901"/>
    </source>
</evidence>
<evidence type="ECO:0000313" key="1">
    <source>
        <dbReference type="EMBL" id="CAG8845245.1"/>
    </source>
</evidence>
<gene>
    <name evidence="1" type="ORF">GMARGA_LOCUS37532</name>
</gene>
<dbReference type="Proteomes" id="UP000789901">
    <property type="component" value="Unassembled WGS sequence"/>
</dbReference>
<protein>
    <submittedName>
        <fullName evidence="1">7155_t:CDS:1</fullName>
    </submittedName>
</protein>